<feature type="repeat" description="TPR" evidence="1">
    <location>
        <begin position="52"/>
        <end position="85"/>
    </location>
</feature>
<dbReference type="OrthoDB" id="176124at2"/>
<proteinExistence type="predicted"/>
<dbReference type="Gene3D" id="1.25.40.10">
    <property type="entry name" value="Tetratricopeptide repeat domain"/>
    <property type="match status" value="2"/>
</dbReference>
<dbReference type="AlphaFoldDB" id="A0A1G9YR48"/>
<feature type="repeat" description="TPR" evidence="1">
    <location>
        <begin position="153"/>
        <end position="186"/>
    </location>
</feature>
<sequence length="210" mass="22580">MRCDQVKSWRLWTGLGATVAVAAGAVTWAVMSHPAATPDGKSEKAPLTPLNAHALLQAGHVQAQHKDFDGAEATFKRVLEMEPGNKLAWYNVGVVSARDGRPADALKAYDTALKIDPSFTSALFNQAVLLKGSDPDRAIALLKRTVTINPEASTAHFQLGDTLARKGRDAQARDAYRRAVAVDPSLHSQVPKKFRDSTRPNPTSTTSAGR</sequence>
<evidence type="ECO:0000256" key="3">
    <source>
        <dbReference type="SAM" id="Phobius"/>
    </source>
</evidence>
<reference evidence="5" key="1">
    <citation type="submission" date="2016-10" db="EMBL/GenBank/DDBJ databases">
        <authorList>
            <person name="Varghese N."/>
            <person name="Submissions S."/>
        </authorList>
    </citation>
    <scope>NUCLEOTIDE SEQUENCE [LARGE SCALE GENOMIC DNA]</scope>
    <source>
        <strain evidence="5">CGMCC 4.7042</strain>
    </source>
</reference>
<dbReference type="SUPFAM" id="SSF48452">
    <property type="entry name" value="TPR-like"/>
    <property type="match status" value="1"/>
</dbReference>
<feature type="compositionally biased region" description="Polar residues" evidence="2">
    <location>
        <begin position="199"/>
        <end position="210"/>
    </location>
</feature>
<dbReference type="EMBL" id="FNHI01000019">
    <property type="protein sequence ID" value="SDN11634.1"/>
    <property type="molecule type" value="Genomic_DNA"/>
</dbReference>
<dbReference type="InterPro" id="IPR052943">
    <property type="entry name" value="TMTC_O-mannosyl-trnsfr"/>
</dbReference>
<dbReference type="Pfam" id="PF13432">
    <property type="entry name" value="TPR_16"/>
    <property type="match status" value="2"/>
</dbReference>
<dbReference type="InterPro" id="IPR011990">
    <property type="entry name" value="TPR-like_helical_dom_sf"/>
</dbReference>
<keyword evidence="3" id="KW-0812">Transmembrane</keyword>
<dbReference type="PROSITE" id="PS50005">
    <property type="entry name" value="TPR"/>
    <property type="match status" value="3"/>
</dbReference>
<dbReference type="PANTHER" id="PTHR44809:SF1">
    <property type="entry name" value="PROTEIN O-MANNOSYL-TRANSFERASE TMTC1"/>
    <property type="match status" value="1"/>
</dbReference>
<dbReference type="InterPro" id="IPR019734">
    <property type="entry name" value="TPR_rpt"/>
</dbReference>
<name>A0A1G9YR48_9ACTN</name>
<feature type="region of interest" description="Disordered" evidence="2">
    <location>
        <begin position="180"/>
        <end position="210"/>
    </location>
</feature>
<evidence type="ECO:0000256" key="1">
    <source>
        <dbReference type="PROSITE-ProRule" id="PRU00339"/>
    </source>
</evidence>
<keyword evidence="3" id="KW-1133">Transmembrane helix</keyword>
<feature type="transmembrane region" description="Helical" evidence="3">
    <location>
        <begin position="12"/>
        <end position="31"/>
    </location>
</feature>
<dbReference type="PANTHER" id="PTHR44809">
    <property type="match status" value="1"/>
</dbReference>
<protein>
    <submittedName>
        <fullName evidence="4">Tetratricopeptide repeat-containing protein</fullName>
    </submittedName>
</protein>
<keyword evidence="5" id="KW-1185">Reference proteome</keyword>
<dbReference type="Proteomes" id="UP000199063">
    <property type="component" value="Unassembled WGS sequence"/>
</dbReference>
<keyword evidence="1" id="KW-0802">TPR repeat</keyword>
<dbReference type="STRING" id="1196353.SAMN05444921_11995"/>
<dbReference type="SMART" id="SM00028">
    <property type="entry name" value="TPR"/>
    <property type="match status" value="4"/>
</dbReference>
<keyword evidence="3" id="KW-0472">Membrane</keyword>
<evidence type="ECO:0000313" key="5">
    <source>
        <dbReference type="Proteomes" id="UP000199063"/>
    </source>
</evidence>
<organism evidence="4 5">
    <name type="scientific">Streptomyces wuyuanensis</name>
    <dbReference type="NCBI Taxonomy" id="1196353"/>
    <lineage>
        <taxon>Bacteria</taxon>
        <taxon>Bacillati</taxon>
        <taxon>Actinomycetota</taxon>
        <taxon>Actinomycetes</taxon>
        <taxon>Kitasatosporales</taxon>
        <taxon>Streptomycetaceae</taxon>
        <taxon>Streptomyces</taxon>
    </lineage>
</organism>
<gene>
    <name evidence="4" type="ORF">SAMN05444921_11995</name>
</gene>
<accession>A0A1G9YR48</accession>
<feature type="repeat" description="TPR" evidence="1">
    <location>
        <begin position="86"/>
        <end position="119"/>
    </location>
</feature>
<evidence type="ECO:0000313" key="4">
    <source>
        <dbReference type="EMBL" id="SDN11634.1"/>
    </source>
</evidence>
<evidence type="ECO:0000256" key="2">
    <source>
        <dbReference type="SAM" id="MobiDB-lite"/>
    </source>
</evidence>